<evidence type="ECO:0000313" key="5">
    <source>
        <dbReference type="EMBL" id="GHO50415.1"/>
    </source>
</evidence>
<dbReference type="InterPro" id="IPR020904">
    <property type="entry name" value="Sc_DH/Rdtase_CS"/>
</dbReference>
<evidence type="ECO:0000256" key="4">
    <source>
        <dbReference type="RuleBase" id="RU000363"/>
    </source>
</evidence>
<organism evidence="5 6">
    <name type="scientific">Ktedonospora formicarum</name>
    <dbReference type="NCBI Taxonomy" id="2778364"/>
    <lineage>
        <taxon>Bacteria</taxon>
        <taxon>Bacillati</taxon>
        <taxon>Chloroflexota</taxon>
        <taxon>Ktedonobacteria</taxon>
        <taxon>Ktedonobacterales</taxon>
        <taxon>Ktedonobacteraceae</taxon>
        <taxon>Ktedonospora</taxon>
    </lineage>
</organism>
<dbReference type="InterPro" id="IPR002347">
    <property type="entry name" value="SDR_fam"/>
</dbReference>
<keyword evidence="3" id="KW-0560">Oxidoreductase</keyword>
<keyword evidence="2" id="KW-0521">NADP</keyword>
<dbReference type="InterPro" id="IPR045313">
    <property type="entry name" value="CBR1-like"/>
</dbReference>
<dbReference type="SUPFAM" id="SSF51735">
    <property type="entry name" value="NAD(P)-binding Rossmann-fold domains"/>
    <property type="match status" value="1"/>
</dbReference>
<protein>
    <submittedName>
        <fullName evidence="5">Dehydrogenase</fullName>
    </submittedName>
</protein>
<evidence type="ECO:0000256" key="1">
    <source>
        <dbReference type="ARBA" id="ARBA00006484"/>
    </source>
</evidence>
<comment type="caution">
    <text evidence="5">The sequence shown here is derived from an EMBL/GenBank/DDBJ whole genome shotgun (WGS) entry which is preliminary data.</text>
</comment>
<evidence type="ECO:0000313" key="6">
    <source>
        <dbReference type="Proteomes" id="UP000612362"/>
    </source>
</evidence>
<dbReference type="Pfam" id="PF00106">
    <property type="entry name" value="adh_short"/>
    <property type="match status" value="1"/>
</dbReference>
<dbReference type="RefSeq" id="WP_220199435.1">
    <property type="nucleotide sequence ID" value="NZ_BNJF01000008.1"/>
</dbReference>
<dbReference type="EMBL" id="BNJF01000008">
    <property type="protein sequence ID" value="GHO50415.1"/>
    <property type="molecule type" value="Genomic_DNA"/>
</dbReference>
<dbReference type="PRINTS" id="PR00081">
    <property type="entry name" value="GDHRDH"/>
</dbReference>
<reference evidence="5" key="1">
    <citation type="submission" date="2020-10" db="EMBL/GenBank/DDBJ databases">
        <title>Taxonomic study of unclassified bacteria belonging to the class Ktedonobacteria.</title>
        <authorList>
            <person name="Yabe S."/>
            <person name="Wang C.M."/>
            <person name="Zheng Y."/>
            <person name="Sakai Y."/>
            <person name="Cavaletti L."/>
            <person name="Monciardini P."/>
            <person name="Donadio S."/>
        </authorList>
    </citation>
    <scope>NUCLEOTIDE SEQUENCE</scope>
    <source>
        <strain evidence="5">SOSP1-1</strain>
    </source>
</reference>
<dbReference type="Proteomes" id="UP000612362">
    <property type="component" value="Unassembled WGS sequence"/>
</dbReference>
<dbReference type="InterPro" id="IPR036291">
    <property type="entry name" value="NAD(P)-bd_dom_sf"/>
</dbReference>
<dbReference type="Gene3D" id="3.40.50.720">
    <property type="entry name" value="NAD(P)-binding Rossmann-like Domain"/>
    <property type="match status" value="1"/>
</dbReference>
<dbReference type="AlphaFoldDB" id="A0A8J3IBV0"/>
<dbReference type="CDD" id="cd05324">
    <property type="entry name" value="carb_red_PTCR-like_SDR_c"/>
    <property type="match status" value="1"/>
</dbReference>
<evidence type="ECO:0000256" key="2">
    <source>
        <dbReference type="ARBA" id="ARBA00022857"/>
    </source>
</evidence>
<accession>A0A8J3IBV0</accession>
<dbReference type="PANTHER" id="PTHR43490:SF99">
    <property type="entry name" value="SHORT-CHAIN DEHYDROGENASE_REDUCTASE"/>
    <property type="match status" value="1"/>
</dbReference>
<comment type="similarity">
    <text evidence="1 4">Belongs to the short-chain dehydrogenases/reductases (SDR) family.</text>
</comment>
<dbReference type="PANTHER" id="PTHR43490">
    <property type="entry name" value="(+)-NEOMENTHOL DEHYDROGENASE"/>
    <property type="match status" value="1"/>
</dbReference>
<dbReference type="GO" id="GO:0016616">
    <property type="term" value="F:oxidoreductase activity, acting on the CH-OH group of donors, NAD or NADP as acceptor"/>
    <property type="evidence" value="ECO:0007669"/>
    <property type="project" value="InterPro"/>
</dbReference>
<sequence>MSEGKKIALVTGANKGIGFEIARQLGIQDITILVGARDLARGEAAIQKLRAEKIEAVVVHLDVTNQVSIDAAAAFIGQTYGRLDILVNNAAIAVREWSTPPSQLSFEDLQKTFATNVFGVFAVTKAMLPLLRHSQAGRIVNVSSEMGSLSINSDAGSPIAKFPPTLAYNASKTALNALTVFFAKELQGTPIKVNSVSPGYVATDLNGHSGYLTAEQGAKAPIAYATLPADGPTGGFFGVNGQIAW</sequence>
<dbReference type="PRINTS" id="PR00080">
    <property type="entry name" value="SDRFAMILY"/>
</dbReference>
<name>A0A8J3IBV0_9CHLR</name>
<proteinExistence type="inferred from homology"/>
<dbReference type="PROSITE" id="PS00061">
    <property type="entry name" value="ADH_SHORT"/>
    <property type="match status" value="1"/>
</dbReference>
<keyword evidence="6" id="KW-1185">Reference proteome</keyword>
<evidence type="ECO:0000256" key="3">
    <source>
        <dbReference type="ARBA" id="ARBA00023002"/>
    </source>
</evidence>
<gene>
    <name evidence="5" type="ORF">KSX_85780</name>
</gene>